<accession>A0A2T6ZMU3</accession>
<sequence length="580" mass="64368">MADSHGPGDYELSSGSFIQLSQVSHAYTLGEPSESQISHKPETNLAMGLNDQNRNKPWKPLTLRAPTILASLLITIALIAFIEYINKVSIEQKALFFADGAGDFPAGVVFCYRYLPQMIVVVLGVGWAAVDLDVKRLEPYLQLSKPEGVTACNSIFLHHPFDFIAFVPINAARRGHWNVLWAGLALCLIFWGIAPLNSSLLTTQHVTRDIVTSFTPLKKLIRFDNQTEAMSASFLYTSYGVTRLGPNHLTRNESWTAETRVYQTELSCTPAEIKPVQETTYEFSTDRCTHIGDPLPALNGTQNMMYIGFANSRAANYHLDRDRCKDPNLFLALWAKSRNAHNKSAGLDLSAIYCKPSFHYQTHQVTVDGADGSILRAEPVGERTNFTQEDNIIEIIMFEGSVGAAATIYEVNPKYFSFAAPDTMSGFEDWGLNRPTEQISYVIGLSSEKKFDDFRDPMTFRNALDRMHKLLFNNALETLLVDDSGGEGVVGQRVVTNMGVVVVPLIAHILVGFLGLVVFCLGAVFFISGNRQNNLASDPDTLGTKMALVAHSEMLLRDFNGTDRCPAPDLCMKPRKYKLL</sequence>
<keyword evidence="3" id="KW-1185">Reference proteome</keyword>
<gene>
    <name evidence="2" type="ORF">B9Z19DRAFT_1194474</name>
</gene>
<dbReference type="AlphaFoldDB" id="A0A2T6ZMU3"/>
<dbReference type="Pfam" id="PF11915">
    <property type="entry name" value="DUF3433"/>
    <property type="match status" value="1"/>
</dbReference>
<name>A0A2T6ZMU3_TUBBO</name>
<keyword evidence="1" id="KW-0812">Transmembrane</keyword>
<evidence type="ECO:0000313" key="3">
    <source>
        <dbReference type="Proteomes" id="UP000244722"/>
    </source>
</evidence>
<keyword evidence="1" id="KW-1133">Transmembrane helix</keyword>
<keyword evidence="1" id="KW-0472">Membrane</keyword>
<comment type="caution">
    <text evidence="2">The sequence shown here is derived from an EMBL/GenBank/DDBJ whole genome shotgun (WGS) entry which is preliminary data.</text>
</comment>
<dbReference type="Proteomes" id="UP000244722">
    <property type="component" value="Unassembled WGS sequence"/>
</dbReference>
<organism evidence="2 3">
    <name type="scientific">Tuber borchii</name>
    <name type="common">White truffle</name>
    <dbReference type="NCBI Taxonomy" id="42251"/>
    <lineage>
        <taxon>Eukaryota</taxon>
        <taxon>Fungi</taxon>
        <taxon>Dikarya</taxon>
        <taxon>Ascomycota</taxon>
        <taxon>Pezizomycotina</taxon>
        <taxon>Pezizomycetes</taxon>
        <taxon>Pezizales</taxon>
        <taxon>Tuberaceae</taxon>
        <taxon>Tuber</taxon>
    </lineage>
</organism>
<feature type="transmembrane region" description="Helical" evidence="1">
    <location>
        <begin position="179"/>
        <end position="196"/>
    </location>
</feature>
<dbReference type="OrthoDB" id="3248909at2759"/>
<feature type="transmembrane region" description="Helical" evidence="1">
    <location>
        <begin position="505"/>
        <end position="527"/>
    </location>
</feature>
<dbReference type="STRING" id="42251.A0A2T6ZMU3"/>
<dbReference type="InterPro" id="IPR021840">
    <property type="entry name" value="DUF3433"/>
</dbReference>
<dbReference type="PANTHER" id="PTHR37544:SF3">
    <property type="entry name" value="SPRAY"/>
    <property type="match status" value="1"/>
</dbReference>
<dbReference type="EMBL" id="NESQ01000174">
    <property type="protein sequence ID" value="PUU76811.1"/>
    <property type="molecule type" value="Genomic_DNA"/>
</dbReference>
<protein>
    <submittedName>
        <fullName evidence="2">Uncharacterized protein</fullName>
    </submittedName>
</protein>
<reference evidence="2 3" key="1">
    <citation type="submission" date="2017-04" db="EMBL/GenBank/DDBJ databases">
        <title>Draft genome sequence of Tuber borchii Vittad., a whitish edible truffle.</title>
        <authorList>
            <consortium name="DOE Joint Genome Institute"/>
            <person name="Murat C."/>
            <person name="Kuo A."/>
            <person name="Barry K.W."/>
            <person name="Clum A."/>
            <person name="Dockter R.B."/>
            <person name="Fauchery L."/>
            <person name="Iotti M."/>
            <person name="Kohler A."/>
            <person name="Labutti K."/>
            <person name="Lindquist E.A."/>
            <person name="Lipzen A."/>
            <person name="Ohm R.A."/>
            <person name="Wang M."/>
            <person name="Grigoriev I.V."/>
            <person name="Zambonelli A."/>
            <person name="Martin F.M."/>
        </authorList>
    </citation>
    <scope>NUCLEOTIDE SEQUENCE [LARGE SCALE GENOMIC DNA]</scope>
    <source>
        <strain evidence="2 3">Tbo3840</strain>
    </source>
</reference>
<proteinExistence type="predicted"/>
<feature type="transmembrane region" description="Helical" evidence="1">
    <location>
        <begin position="65"/>
        <end position="85"/>
    </location>
</feature>
<evidence type="ECO:0000313" key="2">
    <source>
        <dbReference type="EMBL" id="PUU76811.1"/>
    </source>
</evidence>
<evidence type="ECO:0000256" key="1">
    <source>
        <dbReference type="SAM" id="Phobius"/>
    </source>
</evidence>
<dbReference type="PANTHER" id="PTHR37544">
    <property type="entry name" value="SPRAY-RELATED"/>
    <property type="match status" value="1"/>
</dbReference>